<protein>
    <submittedName>
        <fullName evidence="1">Uncharacterized protein</fullName>
    </submittedName>
</protein>
<proteinExistence type="predicted"/>
<dbReference type="EMBL" id="BK016114">
    <property type="protein sequence ID" value="DAF96160.1"/>
    <property type="molecule type" value="Genomic_DNA"/>
</dbReference>
<evidence type="ECO:0000313" key="1">
    <source>
        <dbReference type="EMBL" id="DAF96160.1"/>
    </source>
</evidence>
<organism evidence="1">
    <name type="scientific">Podoviridae sp. ctG4L18</name>
    <dbReference type="NCBI Taxonomy" id="2825234"/>
    <lineage>
        <taxon>Viruses</taxon>
        <taxon>Duplodnaviria</taxon>
        <taxon>Heunggongvirae</taxon>
        <taxon>Uroviricota</taxon>
        <taxon>Caudoviricetes</taxon>
    </lineage>
</organism>
<name>A0A8S5UNU3_9CAUD</name>
<reference evidence="1" key="1">
    <citation type="journal article" date="2021" name="Proc. Natl. Acad. Sci. U.S.A.">
        <title>A Catalog of Tens of Thousands of Viruses from Human Metagenomes Reveals Hidden Associations with Chronic Diseases.</title>
        <authorList>
            <person name="Tisza M.J."/>
            <person name="Buck C.B."/>
        </authorList>
    </citation>
    <scope>NUCLEOTIDE SEQUENCE</scope>
    <source>
        <strain evidence="1">CtG4L18</strain>
    </source>
</reference>
<sequence length="29" mass="3189">MVVVLCKLIIVSSYTANNIIISKLCYSIS</sequence>
<accession>A0A8S5UNU3</accession>